<sequence>MKGASPLAMTACCQMGASLFLLPLTALFPAQHVPTLPVIISVACLALVCTALAYLLYFRLIENIGPTNTLTVTFLVPIFSILWGALLLHESVTLSTFIGFSIILLGTFFVTGLRFPLKQGTANDQSTPEDNAKRVQLEEPSNIK</sequence>
<evidence type="ECO:0000256" key="2">
    <source>
        <dbReference type="ARBA" id="ARBA00007362"/>
    </source>
</evidence>
<dbReference type="AlphaFoldDB" id="A0A5J4KTI2"/>
<comment type="caution">
    <text evidence="9">The sequence shown here is derived from an EMBL/GenBank/DDBJ whole genome shotgun (WGS) entry which is preliminary data.</text>
</comment>
<dbReference type="InterPro" id="IPR050638">
    <property type="entry name" value="AA-Vitamin_Transporters"/>
</dbReference>
<gene>
    <name evidence="9" type="ORF">KDW_46440</name>
</gene>
<evidence type="ECO:0000256" key="3">
    <source>
        <dbReference type="ARBA" id="ARBA00022692"/>
    </source>
</evidence>
<dbReference type="EMBL" id="BKZW01000002">
    <property type="protein sequence ID" value="GER90482.1"/>
    <property type="molecule type" value="Genomic_DNA"/>
</dbReference>
<keyword evidence="10" id="KW-1185">Reference proteome</keyword>
<reference evidence="9 10" key="1">
    <citation type="submission" date="2019-10" db="EMBL/GenBank/DDBJ databases">
        <title>Dictyobacter vulcani sp. nov., within the class Ktedonobacteria, isolated from soil of volcanic Mt. Zao.</title>
        <authorList>
            <person name="Zheng Y."/>
            <person name="Wang C.M."/>
            <person name="Sakai Y."/>
            <person name="Abe K."/>
            <person name="Yokota A."/>
            <person name="Yabe S."/>
        </authorList>
    </citation>
    <scope>NUCLEOTIDE SEQUENCE [LARGE SCALE GENOMIC DNA]</scope>
    <source>
        <strain evidence="9 10">W12</strain>
    </source>
</reference>
<accession>A0A5J4KTI2</accession>
<feature type="region of interest" description="Disordered" evidence="6">
    <location>
        <begin position="120"/>
        <end position="144"/>
    </location>
</feature>
<dbReference type="Pfam" id="PF00892">
    <property type="entry name" value="EamA"/>
    <property type="match status" value="1"/>
</dbReference>
<evidence type="ECO:0000256" key="7">
    <source>
        <dbReference type="SAM" id="Phobius"/>
    </source>
</evidence>
<proteinExistence type="inferred from homology"/>
<dbReference type="Gene3D" id="1.10.3730.20">
    <property type="match status" value="1"/>
</dbReference>
<protein>
    <recommendedName>
        <fullName evidence="8">EamA domain-containing protein</fullName>
    </recommendedName>
</protein>
<evidence type="ECO:0000259" key="8">
    <source>
        <dbReference type="Pfam" id="PF00892"/>
    </source>
</evidence>
<feature type="compositionally biased region" description="Polar residues" evidence="6">
    <location>
        <begin position="120"/>
        <end position="129"/>
    </location>
</feature>
<evidence type="ECO:0000256" key="5">
    <source>
        <dbReference type="ARBA" id="ARBA00023136"/>
    </source>
</evidence>
<feature type="transmembrane region" description="Helical" evidence="7">
    <location>
        <begin position="69"/>
        <end position="88"/>
    </location>
</feature>
<evidence type="ECO:0000313" key="10">
    <source>
        <dbReference type="Proteomes" id="UP000326912"/>
    </source>
</evidence>
<dbReference type="PANTHER" id="PTHR32322:SF2">
    <property type="entry name" value="EAMA DOMAIN-CONTAINING PROTEIN"/>
    <property type="match status" value="1"/>
</dbReference>
<comment type="similarity">
    <text evidence="2">Belongs to the EamA transporter family.</text>
</comment>
<dbReference type="SUPFAM" id="SSF103481">
    <property type="entry name" value="Multidrug resistance efflux transporter EmrE"/>
    <property type="match status" value="1"/>
</dbReference>
<keyword evidence="4 7" id="KW-1133">Transmembrane helix</keyword>
<dbReference type="Proteomes" id="UP000326912">
    <property type="component" value="Unassembled WGS sequence"/>
</dbReference>
<dbReference type="GO" id="GO:0016020">
    <property type="term" value="C:membrane"/>
    <property type="evidence" value="ECO:0007669"/>
    <property type="project" value="UniProtKB-SubCell"/>
</dbReference>
<organism evidence="9 10">
    <name type="scientific">Dictyobacter vulcani</name>
    <dbReference type="NCBI Taxonomy" id="2607529"/>
    <lineage>
        <taxon>Bacteria</taxon>
        <taxon>Bacillati</taxon>
        <taxon>Chloroflexota</taxon>
        <taxon>Ktedonobacteria</taxon>
        <taxon>Ktedonobacterales</taxon>
        <taxon>Dictyobacteraceae</taxon>
        <taxon>Dictyobacter</taxon>
    </lineage>
</organism>
<evidence type="ECO:0000313" key="9">
    <source>
        <dbReference type="EMBL" id="GER90482.1"/>
    </source>
</evidence>
<comment type="subcellular location">
    <subcellularLocation>
        <location evidence="1">Membrane</location>
        <topology evidence="1">Multi-pass membrane protein</topology>
    </subcellularLocation>
</comment>
<keyword evidence="5 7" id="KW-0472">Membrane</keyword>
<feature type="domain" description="EamA" evidence="8">
    <location>
        <begin position="2"/>
        <end position="111"/>
    </location>
</feature>
<evidence type="ECO:0000256" key="1">
    <source>
        <dbReference type="ARBA" id="ARBA00004141"/>
    </source>
</evidence>
<name>A0A5J4KTI2_9CHLR</name>
<evidence type="ECO:0000256" key="4">
    <source>
        <dbReference type="ARBA" id="ARBA00022989"/>
    </source>
</evidence>
<dbReference type="InterPro" id="IPR000620">
    <property type="entry name" value="EamA_dom"/>
</dbReference>
<feature type="transmembrane region" description="Helical" evidence="7">
    <location>
        <begin position="94"/>
        <end position="113"/>
    </location>
</feature>
<evidence type="ECO:0000256" key="6">
    <source>
        <dbReference type="SAM" id="MobiDB-lite"/>
    </source>
</evidence>
<dbReference type="PANTHER" id="PTHR32322">
    <property type="entry name" value="INNER MEMBRANE TRANSPORTER"/>
    <property type="match status" value="1"/>
</dbReference>
<dbReference type="InterPro" id="IPR037185">
    <property type="entry name" value="EmrE-like"/>
</dbReference>
<keyword evidence="3 7" id="KW-0812">Transmembrane</keyword>
<feature type="transmembrane region" description="Helical" evidence="7">
    <location>
        <begin position="36"/>
        <end position="57"/>
    </location>
</feature>